<accession>A0AAX4K4C6</accession>
<evidence type="ECO:0008006" key="5">
    <source>
        <dbReference type="Google" id="ProtNLM"/>
    </source>
</evidence>
<feature type="compositionally biased region" description="Polar residues" evidence="1">
    <location>
        <begin position="239"/>
        <end position="248"/>
    </location>
</feature>
<evidence type="ECO:0000313" key="3">
    <source>
        <dbReference type="EMBL" id="WWC92466.1"/>
    </source>
</evidence>
<evidence type="ECO:0000313" key="4">
    <source>
        <dbReference type="Proteomes" id="UP001355207"/>
    </source>
</evidence>
<gene>
    <name evidence="3" type="ORF">L201_007424</name>
</gene>
<organism evidence="3 4">
    <name type="scientific">Kwoniella dendrophila CBS 6074</name>
    <dbReference type="NCBI Taxonomy" id="1295534"/>
    <lineage>
        <taxon>Eukaryota</taxon>
        <taxon>Fungi</taxon>
        <taxon>Dikarya</taxon>
        <taxon>Basidiomycota</taxon>
        <taxon>Agaricomycotina</taxon>
        <taxon>Tremellomycetes</taxon>
        <taxon>Tremellales</taxon>
        <taxon>Cryptococcaceae</taxon>
        <taxon>Kwoniella</taxon>
    </lineage>
</organism>
<reference evidence="3 4" key="1">
    <citation type="submission" date="2024-01" db="EMBL/GenBank/DDBJ databases">
        <title>Comparative genomics of Cryptococcus and Kwoniella reveals pathogenesis evolution and contrasting modes of karyotype evolution via chromosome fusion or intercentromeric recombination.</title>
        <authorList>
            <person name="Coelho M.A."/>
            <person name="David-Palma M."/>
            <person name="Shea T."/>
            <person name="Bowers K."/>
            <person name="McGinley-Smith S."/>
            <person name="Mohammad A.W."/>
            <person name="Gnirke A."/>
            <person name="Yurkov A.M."/>
            <person name="Nowrousian M."/>
            <person name="Sun S."/>
            <person name="Cuomo C.A."/>
            <person name="Heitman J."/>
        </authorList>
    </citation>
    <scope>NUCLEOTIDE SEQUENCE [LARGE SCALE GENOMIC DNA]</scope>
    <source>
        <strain evidence="3 4">CBS 6074</strain>
    </source>
</reference>
<feature type="signal peptide" evidence="2">
    <location>
        <begin position="1"/>
        <end position="19"/>
    </location>
</feature>
<dbReference type="EMBL" id="CP144107">
    <property type="protein sequence ID" value="WWC92466.1"/>
    <property type="molecule type" value="Genomic_DNA"/>
</dbReference>
<dbReference type="AlphaFoldDB" id="A0AAX4K4C6"/>
<dbReference type="RefSeq" id="XP_066079228.1">
    <property type="nucleotide sequence ID" value="XM_066223131.1"/>
</dbReference>
<evidence type="ECO:0000256" key="2">
    <source>
        <dbReference type="SAM" id="SignalP"/>
    </source>
</evidence>
<dbReference type="Proteomes" id="UP001355207">
    <property type="component" value="Chromosome 10"/>
</dbReference>
<feature type="chain" id="PRO_5043960197" description="Effector protein" evidence="2">
    <location>
        <begin position="20"/>
        <end position="248"/>
    </location>
</feature>
<feature type="region of interest" description="Disordered" evidence="1">
    <location>
        <begin position="228"/>
        <end position="248"/>
    </location>
</feature>
<sequence>MYFTIIILTALAALSGTKAAPFFGLENLFHHRNTTSTVTRPSTSASLSSTTYSARYPHFTGGNFGSSDGRFSLTEVLQEHKIDLSNIRQFNVTRILGELGFKVPSNFNLDNIIKDIENKFDHHHNYSRVSSTRSSITSTSSSSRRSRPTSPISRSSSSIVEPSSSSASISIALPSISASVSASASASASTSDFFSGSEIAASATISSAPSSVSASISETSSATSFISIATDEDAGIPGPTQSADADNN</sequence>
<proteinExistence type="predicted"/>
<protein>
    <recommendedName>
        <fullName evidence="5">Effector protein</fullName>
    </recommendedName>
</protein>
<dbReference type="GeneID" id="91098093"/>
<name>A0AAX4K4C6_9TREE</name>
<feature type="region of interest" description="Disordered" evidence="1">
    <location>
        <begin position="127"/>
        <end position="162"/>
    </location>
</feature>
<keyword evidence="4" id="KW-1185">Reference proteome</keyword>
<keyword evidence="2" id="KW-0732">Signal</keyword>
<evidence type="ECO:0000256" key="1">
    <source>
        <dbReference type="SAM" id="MobiDB-lite"/>
    </source>
</evidence>